<evidence type="ECO:0000313" key="9">
    <source>
        <dbReference type="Proteomes" id="UP000003011"/>
    </source>
</evidence>
<evidence type="ECO:0000256" key="3">
    <source>
        <dbReference type="ARBA" id="ARBA00022781"/>
    </source>
</evidence>
<evidence type="ECO:0000256" key="6">
    <source>
        <dbReference type="ARBA" id="ARBA00023310"/>
    </source>
</evidence>
<dbReference type="InterPro" id="IPR000711">
    <property type="entry name" value="ATPase_OSCP/dsu"/>
</dbReference>
<dbReference type="GO" id="GO:0046933">
    <property type="term" value="F:proton-transporting ATP synthase activity, rotational mechanism"/>
    <property type="evidence" value="ECO:0007669"/>
    <property type="project" value="UniProtKB-UniRule"/>
</dbReference>
<dbReference type="STRING" id="679200.HMPREF9333_01307"/>
<evidence type="ECO:0000256" key="1">
    <source>
        <dbReference type="ARBA" id="ARBA00004370"/>
    </source>
</evidence>
<keyword evidence="7" id="KW-0139">CF(1)</keyword>
<dbReference type="Pfam" id="PF00213">
    <property type="entry name" value="OSCP"/>
    <property type="match status" value="1"/>
</dbReference>
<keyword evidence="2 7" id="KW-0813">Transport</keyword>
<dbReference type="Proteomes" id="UP000003011">
    <property type="component" value="Unassembled WGS sequence"/>
</dbReference>
<sequence>MARLISKVYGDALFATAYEKSSIDTVYEEILFLKQVFEQNSVLKRFFDSPKISIEEKIDTVKAVFKEQLSEDIIAFLVTVIEKSRQSEFTVIFDYFIKTVKEYKKIGVAYVSSACELEFEQKKAIEEKLLATTDYTSFEMHYSIDESLMGGMVIRINDRIVDSSIKTRLNDIKRKLTGIHMT</sequence>
<keyword evidence="5 7" id="KW-0472">Membrane</keyword>
<proteinExistence type="inferred from homology"/>
<keyword evidence="9" id="KW-1185">Reference proteome</keyword>
<accession>G5GIB7</accession>
<dbReference type="eggNOG" id="COG0712">
    <property type="taxonomic scope" value="Bacteria"/>
</dbReference>
<dbReference type="Gene3D" id="1.10.520.20">
    <property type="entry name" value="N-terminal domain of the delta subunit of the F1F0-ATP synthase"/>
    <property type="match status" value="1"/>
</dbReference>
<comment type="caution">
    <text evidence="8">The sequence shown here is derived from an EMBL/GenBank/DDBJ whole genome shotgun (WGS) entry which is preliminary data.</text>
</comment>
<comment type="function">
    <text evidence="7">F(1)F(0) ATP synthase produces ATP from ADP in the presence of a proton or sodium gradient. F-type ATPases consist of two structural domains, F(1) containing the extramembraneous catalytic core and F(0) containing the membrane proton channel, linked together by a central stalk and a peripheral stalk. During catalysis, ATP synthesis in the catalytic domain of F(1) is coupled via a rotary mechanism of the central stalk subunits to proton translocation.</text>
</comment>
<organism evidence="8 9">
    <name type="scientific">Johnsonella ignava ATCC 51276</name>
    <dbReference type="NCBI Taxonomy" id="679200"/>
    <lineage>
        <taxon>Bacteria</taxon>
        <taxon>Bacillati</taxon>
        <taxon>Bacillota</taxon>
        <taxon>Clostridia</taxon>
        <taxon>Lachnospirales</taxon>
        <taxon>Lachnospiraceae</taxon>
        <taxon>Johnsonella</taxon>
    </lineage>
</organism>
<evidence type="ECO:0000256" key="4">
    <source>
        <dbReference type="ARBA" id="ARBA00023065"/>
    </source>
</evidence>
<evidence type="ECO:0000256" key="5">
    <source>
        <dbReference type="ARBA" id="ARBA00023136"/>
    </source>
</evidence>
<dbReference type="EMBL" id="ACZL01000021">
    <property type="protein sequence ID" value="EHI55592.1"/>
    <property type="molecule type" value="Genomic_DNA"/>
</dbReference>
<keyword evidence="6 7" id="KW-0066">ATP synthesis</keyword>
<dbReference type="HOGENOM" id="CLU_085114_4_0_9"/>
<evidence type="ECO:0000256" key="2">
    <source>
        <dbReference type="ARBA" id="ARBA00022448"/>
    </source>
</evidence>
<name>G5GIB7_9FIRM</name>
<dbReference type="GO" id="GO:0045259">
    <property type="term" value="C:proton-transporting ATP synthase complex"/>
    <property type="evidence" value="ECO:0007669"/>
    <property type="project" value="UniProtKB-KW"/>
</dbReference>
<dbReference type="GO" id="GO:0005886">
    <property type="term" value="C:plasma membrane"/>
    <property type="evidence" value="ECO:0007669"/>
    <property type="project" value="UniProtKB-SubCell"/>
</dbReference>
<reference evidence="8 9" key="1">
    <citation type="submission" date="2011-08" db="EMBL/GenBank/DDBJ databases">
        <title>The Genome Sequence of Johnsonella ignava ATCC 51276.</title>
        <authorList>
            <consortium name="The Broad Institute Genome Sequencing Platform"/>
            <person name="Earl A."/>
            <person name="Ward D."/>
            <person name="Feldgarden M."/>
            <person name="Gevers D."/>
            <person name="Izard J."/>
            <person name="Blanton J.M."/>
            <person name="Baranova O.V."/>
            <person name="Dewhirst F.E."/>
            <person name="Young S.K."/>
            <person name="Zeng Q."/>
            <person name="Gargeya S."/>
            <person name="Fitzgerald M."/>
            <person name="Haas B."/>
            <person name="Abouelleil A."/>
            <person name="Alvarado L."/>
            <person name="Arachchi H.M."/>
            <person name="Berlin A."/>
            <person name="Brown A."/>
            <person name="Chapman S.B."/>
            <person name="Chen Z."/>
            <person name="Dunbar C."/>
            <person name="Freedman E."/>
            <person name="Gearin G."/>
            <person name="Gellesch M."/>
            <person name="Goldberg J."/>
            <person name="Griggs A."/>
            <person name="Gujja S."/>
            <person name="Heiman D."/>
            <person name="Howarth C."/>
            <person name="Larson L."/>
            <person name="Lui A."/>
            <person name="MacDonald P.J.P."/>
            <person name="Montmayeur A."/>
            <person name="Murphy C."/>
            <person name="Neiman D."/>
            <person name="Pearson M."/>
            <person name="Priest M."/>
            <person name="Roberts A."/>
            <person name="Saif S."/>
            <person name="Shea T."/>
            <person name="Shenoy N."/>
            <person name="Sisk P."/>
            <person name="Stolte C."/>
            <person name="Sykes S."/>
            <person name="Wortman J."/>
            <person name="Nusbaum C."/>
            <person name="Birren B."/>
        </authorList>
    </citation>
    <scope>NUCLEOTIDE SEQUENCE [LARGE SCALE GENOMIC DNA]</scope>
    <source>
        <strain evidence="8 9">ATCC 51276</strain>
    </source>
</reference>
<dbReference type="HAMAP" id="MF_01416">
    <property type="entry name" value="ATP_synth_delta_bact"/>
    <property type="match status" value="1"/>
</dbReference>
<dbReference type="NCBIfam" id="TIGR01145">
    <property type="entry name" value="ATP_synt_delta"/>
    <property type="match status" value="1"/>
</dbReference>
<dbReference type="SUPFAM" id="SSF47928">
    <property type="entry name" value="N-terminal domain of the delta subunit of the F1F0-ATP synthase"/>
    <property type="match status" value="1"/>
</dbReference>
<comment type="similarity">
    <text evidence="7">Belongs to the ATPase delta chain family.</text>
</comment>
<comment type="function">
    <text evidence="7">This protein is part of the stalk that links CF(0) to CF(1). It either transmits conformational changes from CF(0) to CF(1) or is implicated in proton conduction.</text>
</comment>
<evidence type="ECO:0000313" key="8">
    <source>
        <dbReference type="EMBL" id="EHI55592.1"/>
    </source>
</evidence>
<dbReference type="RefSeq" id="WP_005540867.1">
    <property type="nucleotide sequence ID" value="NZ_JH378832.1"/>
</dbReference>
<dbReference type="PATRIC" id="fig|679200.3.peg.1390"/>
<dbReference type="InterPro" id="IPR026015">
    <property type="entry name" value="ATP_synth_OSCP/delta_N_sf"/>
</dbReference>
<dbReference type="AlphaFoldDB" id="G5GIB7"/>
<comment type="subcellular location">
    <subcellularLocation>
        <location evidence="7">Cell membrane</location>
        <topology evidence="7">Peripheral membrane protein</topology>
    </subcellularLocation>
    <subcellularLocation>
        <location evidence="1">Membrane</location>
    </subcellularLocation>
</comment>
<dbReference type="PRINTS" id="PR00125">
    <property type="entry name" value="ATPASEDELTA"/>
</dbReference>
<dbReference type="PANTHER" id="PTHR11910">
    <property type="entry name" value="ATP SYNTHASE DELTA CHAIN"/>
    <property type="match status" value="1"/>
</dbReference>
<dbReference type="OrthoDB" id="9802471at2"/>
<protein>
    <recommendedName>
        <fullName evidence="7">ATP synthase subunit delta</fullName>
    </recommendedName>
    <alternativeName>
        <fullName evidence="7">ATP synthase F(1) sector subunit delta</fullName>
    </alternativeName>
    <alternativeName>
        <fullName evidence="7">F-type ATPase subunit delta</fullName>
        <shortName evidence="7">F-ATPase subunit delta</shortName>
    </alternativeName>
</protein>
<gene>
    <name evidence="7" type="primary">atpH</name>
    <name evidence="8" type="ORF">HMPREF9333_01307</name>
</gene>
<evidence type="ECO:0000256" key="7">
    <source>
        <dbReference type="HAMAP-Rule" id="MF_01416"/>
    </source>
</evidence>
<keyword evidence="7" id="KW-1003">Cell membrane</keyword>
<keyword evidence="4 7" id="KW-0406">Ion transport</keyword>
<keyword evidence="3 7" id="KW-0375">Hydrogen ion transport</keyword>